<evidence type="ECO:0000259" key="6">
    <source>
        <dbReference type="PROSITE" id="PS50112"/>
    </source>
</evidence>
<dbReference type="SMART" id="SM00091">
    <property type="entry name" value="PAS"/>
    <property type="match status" value="3"/>
</dbReference>
<dbReference type="GO" id="GO:0004674">
    <property type="term" value="F:protein serine/threonine kinase activity"/>
    <property type="evidence" value="ECO:0007669"/>
    <property type="project" value="TreeGrafter"/>
</dbReference>
<dbReference type="Gene3D" id="3.30.450.20">
    <property type="entry name" value="PAS domain"/>
    <property type="match status" value="3"/>
</dbReference>
<dbReference type="InterPro" id="IPR000014">
    <property type="entry name" value="PAS"/>
</dbReference>
<dbReference type="PROSITE" id="PS50011">
    <property type="entry name" value="PROTEIN_KINASE_DOM"/>
    <property type="match status" value="1"/>
</dbReference>
<dbReference type="SUPFAM" id="SSF56112">
    <property type="entry name" value="Protein kinase-like (PK-like)"/>
    <property type="match status" value="1"/>
</dbReference>
<feature type="compositionally biased region" description="Polar residues" evidence="4">
    <location>
        <begin position="608"/>
        <end position="627"/>
    </location>
</feature>
<protein>
    <submittedName>
        <fullName evidence="7">PAS domain-containing serine/threonine-protein kinase</fullName>
    </submittedName>
</protein>
<feature type="region of interest" description="Disordered" evidence="4">
    <location>
        <begin position="1"/>
        <end position="20"/>
    </location>
</feature>
<reference evidence="7 8" key="1">
    <citation type="journal article" date="2015" name="Nat. Commun.">
        <title>Outbred genome sequencing and CRISPR/Cas9 gene editing in butterflies.</title>
        <authorList>
            <person name="Li X."/>
            <person name="Fan D."/>
            <person name="Zhang W."/>
            <person name="Liu G."/>
            <person name="Zhang L."/>
            <person name="Zhao L."/>
            <person name="Fang X."/>
            <person name="Chen L."/>
            <person name="Dong Y."/>
            <person name="Chen Y."/>
            <person name="Ding Y."/>
            <person name="Zhao R."/>
            <person name="Feng M."/>
            <person name="Zhu Y."/>
            <person name="Feng Y."/>
            <person name="Jiang X."/>
            <person name="Zhu D."/>
            <person name="Xiang H."/>
            <person name="Feng X."/>
            <person name="Li S."/>
            <person name="Wang J."/>
            <person name="Zhang G."/>
            <person name="Kronforst M.R."/>
            <person name="Wang W."/>
        </authorList>
    </citation>
    <scope>NUCLEOTIDE SEQUENCE [LARGE SCALE GENOMIC DNA]</scope>
    <source>
        <strain evidence="7">Ya'a_city_454_Pm</strain>
        <tissue evidence="7">Whole body</tissue>
    </source>
</reference>
<dbReference type="FunCoup" id="A0A194R0M8">
    <property type="interactions" value="1507"/>
</dbReference>
<keyword evidence="1 3" id="KW-0547">Nucleotide-binding</keyword>
<keyword evidence="7" id="KW-0808">Transferase</keyword>
<dbReference type="GO" id="GO:0005829">
    <property type="term" value="C:cytosol"/>
    <property type="evidence" value="ECO:0007669"/>
    <property type="project" value="TreeGrafter"/>
</dbReference>
<keyword evidence="7" id="KW-0418">Kinase</keyword>
<evidence type="ECO:0000313" key="8">
    <source>
        <dbReference type="Proteomes" id="UP000053240"/>
    </source>
</evidence>
<feature type="domain" description="Protein kinase" evidence="5">
    <location>
        <begin position="931"/>
        <end position="1183"/>
    </location>
</feature>
<dbReference type="Proteomes" id="UP000053240">
    <property type="component" value="Unassembled WGS sequence"/>
</dbReference>
<feature type="domain" description="PAS" evidence="6">
    <location>
        <begin position="256"/>
        <end position="308"/>
    </location>
</feature>
<keyword evidence="2 3" id="KW-0067">ATP-binding</keyword>
<dbReference type="GO" id="GO:0045719">
    <property type="term" value="P:negative regulation of glycogen biosynthetic process"/>
    <property type="evidence" value="ECO:0007669"/>
    <property type="project" value="TreeGrafter"/>
</dbReference>
<dbReference type="InParanoid" id="A0A194R0M8"/>
<dbReference type="PROSITE" id="PS00108">
    <property type="entry name" value="PROTEIN_KINASE_ST"/>
    <property type="match status" value="1"/>
</dbReference>
<dbReference type="NCBIfam" id="TIGR00229">
    <property type="entry name" value="sensory_box"/>
    <property type="match status" value="1"/>
</dbReference>
<dbReference type="GO" id="GO:0035556">
    <property type="term" value="P:intracellular signal transduction"/>
    <property type="evidence" value="ECO:0007669"/>
    <property type="project" value="TreeGrafter"/>
</dbReference>
<dbReference type="GO" id="GO:0005524">
    <property type="term" value="F:ATP binding"/>
    <property type="evidence" value="ECO:0007669"/>
    <property type="project" value="UniProtKB-UniRule"/>
</dbReference>
<dbReference type="InterPro" id="IPR035965">
    <property type="entry name" value="PAS-like_dom_sf"/>
</dbReference>
<feature type="compositionally biased region" description="Polar residues" evidence="4">
    <location>
        <begin position="776"/>
        <end position="794"/>
    </location>
</feature>
<proteinExistence type="predicted"/>
<dbReference type="CDD" id="cd00130">
    <property type="entry name" value="PAS"/>
    <property type="match status" value="3"/>
</dbReference>
<organism evidence="7 8">
    <name type="scientific">Papilio machaon</name>
    <name type="common">Old World swallowtail butterfly</name>
    <dbReference type="NCBI Taxonomy" id="76193"/>
    <lineage>
        <taxon>Eukaryota</taxon>
        <taxon>Metazoa</taxon>
        <taxon>Ecdysozoa</taxon>
        <taxon>Arthropoda</taxon>
        <taxon>Hexapoda</taxon>
        <taxon>Insecta</taxon>
        <taxon>Pterygota</taxon>
        <taxon>Neoptera</taxon>
        <taxon>Endopterygota</taxon>
        <taxon>Lepidoptera</taxon>
        <taxon>Glossata</taxon>
        <taxon>Ditrysia</taxon>
        <taxon>Papilionoidea</taxon>
        <taxon>Papilionidae</taxon>
        <taxon>Papilioninae</taxon>
        <taxon>Papilio</taxon>
    </lineage>
</organism>
<feature type="compositionally biased region" description="Low complexity" evidence="4">
    <location>
        <begin position="1212"/>
        <end position="1226"/>
    </location>
</feature>
<dbReference type="Pfam" id="PF13426">
    <property type="entry name" value="PAS_9"/>
    <property type="match status" value="3"/>
</dbReference>
<dbReference type="SMART" id="SM00220">
    <property type="entry name" value="S_TKc"/>
    <property type="match status" value="1"/>
</dbReference>
<dbReference type="Gene3D" id="3.30.200.20">
    <property type="entry name" value="Phosphorylase Kinase, domain 1"/>
    <property type="match status" value="1"/>
</dbReference>
<dbReference type="STRING" id="76193.A0A194R0M8"/>
<keyword evidence="8" id="KW-1185">Reference proteome</keyword>
<dbReference type="InterPro" id="IPR008271">
    <property type="entry name" value="Ser/Thr_kinase_AS"/>
</dbReference>
<evidence type="ECO:0000256" key="3">
    <source>
        <dbReference type="PROSITE-ProRule" id="PRU10141"/>
    </source>
</evidence>
<dbReference type="PANTHER" id="PTHR24346:SF51">
    <property type="entry name" value="PAS DOMAIN-CONTAINING SERINE_THREONINE-PROTEIN KINASE"/>
    <property type="match status" value="1"/>
</dbReference>
<feature type="region of interest" description="Disordered" evidence="4">
    <location>
        <begin position="606"/>
        <end position="629"/>
    </location>
</feature>
<feature type="binding site" evidence="3">
    <location>
        <position position="964"/>
    </location>
    <ligand>
        <name>ATP</name>
        <dbReference type="ChEBI" id="CHEBI:30616"/>
    </ligand>
</feature>
<evidence type="ECO:0000256" key="2">
    <source>
        <dbReference type="ARBA" id="ARBA00022840"/>
    </source>
</evidence>
<feature type="region of interest" description="Disordered" evidence="4">
    <location>
        <begin position="773"/>
        <end position="806"/>
    </location>
</feature>
<evidence type="ECO:0000259" key="5">
    <source>
        <dbReference type="PROSITE" id="PS50011"/>
    </source>
</evidence>
<dbReference type="EMBL" id="KQ461103">
    <property type="protein sequence ID" value="KPJ09396.1"/>
    <property type="molecule type" value="Genomic_DNA"/>
</dbReference>
<dbReference type="SUPFAM" id="SSF55785">
    <property type="entry name" value="PYP-like sensor domain (PAS domain)"/>
    <property type="match status" value="3"/>
</dbReference>
<feature type="compositionally biased region" description="Polar residues" evidence="4">
    <location>
        <begin position="667"/>
        <end position="681"/>
    </location>
</feature>
<dbReference type="Pfam" id="PF00069">
    <property type="entry name" value="Pkinase"/>
    <property type="match status" value="1"/>
</dbReference>
<accession>A0A194R0M8</accession>
<dbReference type="Gene3D" id="1.10.510.10">
    <property type="entry name" value="Transferase(Phosphotransferase) domain 1"/>
    <property type="match status" value="1"/>
</dbReference>
<feature type="compositionally biased region" description="Polar residues" evidence="4">
    <location>
        <begin position="7"/>
        <end position="18"/>
    </location>
</feature>
<sequence>MEDSGVFNLNRNSETDTPIVTPVKPRLGKFTDVYSPEHLNLSPKITKRFHFNGVSNEIAEFVTPEKASKYDNIWRKVNTQRKLHDVWNNSFEGNQSFPRIRRKVRPLRMDSETPTKLKQTTDLVRVDGPNGLRFNASLAVGDVPGSSTQSQTDRLQQAINPSKAVFTIEPSTFKILIVNNKACSLLGYSSGELCGLRFSDLIHNRSSKTFSLNEHEEGDTSEDGTVVLLSGKIITILRFNASLAVGDVPGSSAQSQTERLQQAINPSKAVFTIEPSTFKILIVNNKACSLLGYSSGELCGLRFSDLIHNRSSKTFSLNEHEEGDTSEDGTVVLLSGKVVELLTKDGTSVQVSLWIRQLDNDGPCLVIAEPVSCKNVVLTVDAETGIIVSCDGGDAALLFQADSADKLVGLPVASLIPSIHLPSYDTPISENISKQKATGRTLDGGSFPLCLWISKTTSLECSPWTGIKTNREKPVYIVNVRVTFNVSGLLVVDEAGIITACNQHFAMLTFGKSQSEVIGHHITDVIPNFCREADMLKGGDRNRNMTLSPVNNGDDASASDTDEDSCGAFNGSQKSACMSLNVHQSIQSISTTREKSSSALCLDKSSSMITHTPTPTQDMVSSISTTEQRNDISALPDVTSAMSGISIDDENYCHSSISKSRSENILRSEQSSNQSKQTPSKPSEKSESIYYTSQHSQEVTPTGNTPRVRLNDPSLRLSFDSSKCKSVKVSQGKEDKSSISLDFCDSNETSADFLTPINEMPPPGCEIEDLPKHNGNDSVDSLSNDIDLETQTESAPRKRFEDETPETPCVAKRLLRSQVTTSTPQQTRPPAPADCGDGAYRGLVLHKDGTELHVVYTVSTMQLCGGSRVRCVWLGVRREDARHATLASSLASTADNSLVMGNKSVSSRPQSMSLMSQCGEEQLAGEYSKHYVTLKQIGKGAYGCVKMAYRRSDRLLTVAKFILKEKVGAHFWVDGPDGRKVPLELSLLTTLKHPNIVSVVDVFENDKYFQMVMEKHGAGMDLFEFIERRPRLDEPLISYIFRQIGQAVEYLHSLNILHRDIKDENVIIDNKFHVKLIDFGSATFMSPDTLFSTFYGTTEYCSPEVLTGNKYAGPELEMWSMGITLYVLTFFVNPFSDIEDTVHGALAFPQMVSEDMEHLLRWMLCKEPAHRCSVPQLMSHPWIKQPVNISNYIFHEVIDCDRHEANPEMYYSGSLGSPKSSSPVSLADPQIKERSNPSEMIRSDVRNVSREERKRSSLALHAISAADRDAHSDNYSLRSSADILDISSKPVSDAALTDISSDATGHAACDIDCDCDHYDCDSWDECEQDSFS</sequence>
<gene>
    <name evidence="7" type="ORF">RR48_08847</name>
</gene>
<dbReference type="InterPro" id="IPR000719">
    <property type="entry name" value="Prot_kinase_dom"/>
</dbReference>
<evidence type="ECO:0000256" key="1">
    <source>
        <dbReference type="ARBA" id="ARBA00022741"/>
    </source>
</evidence>
<dbReference type="PROSITE" id="PS00107">
    <property type="entry name" value="PROTEIN_KINASE_ATP"/>
    <property type="match status" value="1"/>
</dbReference>
<dbReference type="FunFam" id="1.10.510.10:FF:000351">
    <property type="entry name" value="PAS domain-containing serine/threonine-protein kinase"/>
    <property type="match status" value="1"/>
</dbReference>
<name>A0A194R0M8_PAPMA</name>
<evidence type="ECO:0000313" key="7">
    <source>
        <dbReference type="EMBL" id="KPJ09396.1"/>
    </source>
</evidence>
<feature type="domain" description="PAS" evidence="6">
    <location>
        <begin position="151"/>
        <end position="203"/>
    </location>
</feature>
<feature type="compositionally biased region" description="Polar residues" evidence="4">
    <location>
        <begin position="689"/>
        <end position="705"/>
    </location>
</feature>
<evidence type="ECO:0000256" key="4">
    <source>
        <dbReference type="SAM" id="MobiDB-lite"/>
    </source>
</evidence>
<dbReference type="InterPro" id="IPR017441">
    <property type="entry name" value="Protein_kinase_ATP_BS"/>
</dbReference>
<dbReference type="GO" id="GO:0005634">
    <property type="term" value="C:nucleus"/>
    <property type="evidence" value="ECO:0007669"/>
    <property type="project" value="TreeGrafter"/>
</dbReference>
<feature type="region of interest" description="Disordered" evidence="4">
    <location>
        <begin position="540"/>
        <end position="565"/>
    </location>
</feature>
<dbReference type="InterPro" id="IPR011009">
    <property type="entry name" value="Kinase-like_dom_sf"/>
</dbReference>
<feature type="region of interest" description="Disordered" evidence="4">
    <location>
        <begin position="658"/>
        <end position="714"/>
    </location>
</feature>
<dbReference type="PROSITE" id="PS50112">
    <property type="entry name" value="PAS"/>
    <property type="match status" value="2"/>
</dbReference>
<feature type="region of interest" description="Disordered" evidence="4">
    <location>
        <begin position="1209"/>
        <end position="1238"/>
    </location>
</feature>
<dbReference type="PANTHER" id="PTHR24346">
    <property type="entry name" value="MAP/MICROTUBULE AFFINITY-REGULATING KINASE"/>
    <property type="match status" value="1"/>
</dbReference>